<dbReference type="InterPro" id="IPR030869">
    <property type="entry name" value="MqnD"/>
</dbReference>
<keyword evidence="3 4" id="KW-0456">Lyase</keyword>
<dbReference type="Proteomes" id="UP000226437">
    <property type="component" value="Unassembled WGS sequence"/>
</dbReference>
<keyword evidence="2 4" id="KW-0474">Menaquinone biosynthesis</keyword>
<feature type="binding site" evidence="4">
    <location>
        <begin position="55"/>
        <end position="57"/>
    </location>
    <ligand>
        <name>substrate</name>
    </ligand>
</feature>
<organism evidence="5 6">
    <name type="scientific">Neolewinella marina</name>
    <dbReference type="NCBI Taxonomy" id="438751"/>
    <lineage>
        <taxon>Bacteria</taxon>
        <taxon>Pseudomonadati</taxon>
        <taxon>Bacteroidota</taxon>
        <taxon>Saprospiria</taxon>
        <taxon>Saprospirales</taxon>
        <taxon>Lewinellaceae</taxon>
        <taxon>Neolewinella</taxon>
    </lineage>
</organism>
<feature type="active site" description="Proton acceptor" evidence="4">
    <location>
        <position position="150"/>
    </location>
</feature>
<evidence type="ECO:0000256" key="3">
    <source>
        <dbReference type="ARBA" id="ARBA00023239"/>
    </source>
</evidence>
<dbReference type="Pfam" id="PF02621">
    <property type="entry name" value="VitK2_biosynth"/>
    <property type="match status" value="1"/>
</dbReference>
<name>A0A2G0CG27_9BACT</name>
<evidence type="ECO:0000313" key="6">
    <source>
        <dbReference type="Proteomes" id="UP000226437"/>
    </source>
</evidence>
<dbReference type="GO" id="GO:0009234">
    <property type="term" value="P:menaquinone biosynthetic process"/>
    <property type="evidence" value="ECO:0007669"/>
    <property type="project" value="UniProtKB-UniRule"/>
</dbReference>
<evidence type="ECO:0000256" key="2">
    <source>
        <dbReference type="ARBA" id="ARBA00022428"/>
    </source>
</evidence>
<dbReference type="SUPFAM" id="SSF53850">
    <property type="entry name" value="Periplasmic binding protein-like II"/>
    <property type="match status" value="1"/>
</dbReference>
<dbReference type="GO" id="GO:0016830">
    <property type="term" value="F:carbon-carbon lyase activity"/>
    <property type="evidence" value="ECO:0007669"/>
    <property type="project" value="UniProtKB-UniRule"/>
</dbReference>
<dbReference type="EMBL" id="PDLO01000003">
    <property type="protein sequence ID" value="PHK98922.1"/>
    <property type="molecule type" value="Genomic_DNA"/>
</dbReference>
<dbReference type="PANTHER" id="PTHR37167">
    <property type="entry name" value="1,4-DIHYDROXY-6-NAPHTOATE SYNTHASE"/>
    <property type="match status" value="1"/>
</dbReference>
<dbReference type="UniPathway" id="UPA00079"/>
<gene>
    <name evidence="4" type="primary">mqnD</name>
    <name evidence="5" type="ORF">CGL56_10405</name>
</gene>
<dbReference type="AlphaFoldDB" id="A0A2G0CG27"/>
<dbReference type="OrthoDB" id="9809439at2"/>
<comment type="function">
    <text evidence="4">Catalyzes the conversion of cyclic dehypoxanthine futalosine (cyclic DHFL) into 1,4-dihydroxy-6-naphthoate, a step in the biosynthesis of menaquinone (MK, vitamin K2).</text>
</comment>
<reference evidence="5 6" key="1">
    <citation type="submission" date="2017-10" db="EMBL/GenBank/DDBJ databases">
        <title>The draft genome sequence of Lewinella marina KCTC 32374.</title>
        <authorList>
            <person name="Wang K."/>
        </authorList>
    </citation>
    <scope>NUCLEOTIDE SEQUENCE [LARGE SCALE GENOMIC DNA]</scope>
    <source>
        <strain evidence="5 6">MKG-38</strain>
    </source>
</reference>
<comment type="catalytic activity">
    <reaction evidence="4">
        <text>cyclic dehypoxanthinylfutalosinate = 1,4-dihydroxy-6-naphthoate + dihydroxyacetone</text>
        <dbReference type="Rhea" id="RHEA:33087"/>
        <dbReference type="ChEBI" id="CHEBI:16016"/>
        <dbReference type="ChEBI" id="CHEBI:64254"/>
        <dbReference type="ChEBI" id="CHEBI:64270"/>
        <dbReference type="EC" id="4.1.99.29"/>
    </reaction>
</comment>
<evidence type="ECO:0000256" key="1">
    <source>
        <dbReference type="ARBA" id="ARBA00004863"/>
    </source>
</evidence>
<comment type="pathway">
    <text evidence="1 4">Quinol/quinone metabolism; menaquinone biosynthesis.</text>
</comment>
<protein>
    <recommendedName>
        <fullName evidence="4">1,4-dihydroxy-6-naphtoate synthase</fullName>
        <ecNumber evidence="4">4.1.99.29</ecNumber>
    </recommendedName>
    <alternativeName>
        <fullName evidence="4">Menaquinone biosynthetic enzyme MqnD</fullName>
    </alternativeName>
</protein>
<evidence type="ECO:0000256" key="4">
    <source>
        <dbReference type="HAMAP-Rule" id="MF_00996"/>
    </source>
</evidence>
<dbReference type="InterPro" id="IPR003773">
    <property type="entry name" value="Menaquinone_biosynth"/>
</dbReference>
<keyword evidence="6" id="KW-1185">Reference proteome</keyword>
<comment type="caution">
    <text evidence="5">The sequence shown here is derived from an EMBL/GenBank/DDBJ whole genome shotgun (WGS) entry which is preliminary data.</text>
</comment>
<sequence>MTLSLGFSPCPNDTFIFDALIHGKIDTEGLRFEPVLEDVEALNQRALRRELEVTKLSFNAFGHLTATYRLLNAGSALGRGVGPLLVRKKGEAAPGPDYVPSTVAIPGHYTTANYLLDLVYPTLLDKTEMVFSDIEDAVLSGRCEAGLLIHENRFTYADRGLEKIADLGEVWEQRTGLPIPLGGIAVSRALPVDVQQRIDRVLRRSVQFALDYPRESSAYVKQHAQAMDPAVMQAHIELYVNQYTVDLGEEGRAAVRHFLNDGRVKGVIPPGLDDYIL</sequence>
<accession>A0A2G0CG27</accession>
<dbReference type="HAMAP" id="MF_00996">
    <property type="entry name" value="MqnD"/>
    <property type="match status" value="1"/>
</dbReference>
<dbReference type="EC" id="4.1.99.29" evidence="4"/>
<feature type="binding site" evidence="4">
    <location>
        <begin position="111"/>
        <end position="112"/>
    </location>
    <ligand>
        <name>substrate</name>
    </ligand>
</feature>
<dbReference type="CDD" id="cd13635">
    <property type="entry name" value="PBP2_Ttha1568_Mqnd"/>
    <property type="match status" value="1"/>
</dbReference>
<dbReference type="Gene3D" id="3.40.190.10">
    <property type="entry name" value="Periplasmic binding protein-like II"/>
    <property type="match status" value="2"/>
</dbReference>
<comment type="similarity">
    <text evidence="4">Belongs to the MqnA/MqnD family. MqnD subfamily.</text>
</comment>
<proteinExistence type="inferred from homology"/>
<evidence type="ECO:0000313" key="5">
    <source>
        <dbReference type="EMBL" id="PHK98922.1"/>
    </source>
</evidence>
<dbReference type="PANTHER" id="PTHR37167:SF1">
    <property type="entry name" value="1,4-DIHYDROXY-6-NAPHTOATE SYNTHASE"/>
    <property type="match status" value="1"/>
</dbReference>